<dbReference type="Proteomes" id="UP000645217">
    <property type="component" value="Unassembled WGS sequence"/>
</dbReference>
<evidence type="ECO:0000313" key="2">
    <source>
        <dbReference type="Proteomes" id="UP000645217"/>
    </source>
</evidence>
<name>A0A917QP30_9ACTN</name>
<sequence length="57" mass="6189">MNAELAARLESLEAERLRPVPAKPPSLPAAASEAFKLLMDRLVELPLADDEAEEESS</sequence>
<proteinExistence type="predicted"/>
<dbReference type="RefSeq" id="WP_189160930.1">
    <property type="nucleotide sequence ID" value="NZ_BMNT01000001.1"/>
</dbReference>
<dbReference type="EMBL" id="BMNT01000001">
    <property type="protein sequence ID" value="GGK61878.1"/>
    <property type="molecule type" value="Genomic_DNA"/>
</dbReference>
<keyword evidence="2" id="KW-1185">Reference proteome</keyword>
<organism evidence="1 2">
    <name type="scientific">Sphaerisporangium melleum</name>
    <dbReference type="NCBI Taxonomy" id="321316"/>
    <lineage>
        <taxon>Bacteria</taxon>
        <taxon>Bacillati</taxon>
        <taxon>Actinomycetota</taxon>
        <taxon>Actinomycetes</taxon>
        <taxon>Streptosporangiales</taxon>
        <taxon>Streptosporangiaceae</taxon>
        <taxon>Sphaerisporangium</taxon>
    </lineage>
</organism>
<comment type="caution">
    <text evidence="1">The sequence shown here is derived from an EMBL/GenBank/DDBJ whole genome shotgun (WGS) entry which is preliminary data.</text>
</comment>
<reference evidence="1" key="2">
    <citation type="submission" date="2020-09" db="EMBL/GenBank/DDBJ databases">
        <authorList>
            <person name="Sun Q."/>
            <person name="Ohkuma M."/>
        </authorList>
    </citation>
    <scope>NUCLEOTIDE SEQUENCE</scope>
    <source>
        <strain evidence="1">JCM 13064</strain>
    </source>
</reference>
<reference evidence="1" key="1">
    <citation type="journal article" date="2014" name="Int. J. Syst. Evol. Microbiol.">
        <title>Complete genome sequence of Corynebacterium casei LMG S-19264T (=DSM 44701T), isolated from a smear-ripened cheese.</title>
        <authorList>
            <consortium name="US DOE Joint Genome Institute (JGI-PGF)"/>
            <person name="Walter F."/>
            <person name="Albersmeier A."/>
            <person name="Kalinowski J."/>
            <person name="Ruckert C."/>
        </authorList>
    </citation>
    <scope>NUCLEOTIDE SEQUENCE</scope>
    <source>
        <strain evidence="1">JCM 13064</strain>
    </source>
</reference>
<dbReference type="AlphaFoldDB" id="A0A917QP30"/>
<gene>
    <name evidence="1" type="ORF">GCM10007964_01290</name>
</gene>
<evidence type="ECO:0000313" key="1">
    <source>
        <dbReference type="EMBL" id="GGK61878.1"/>
    </source>
</evidence>
<protein>
    <submittedName>
        <fullName evidence="1">Uncharacterized protein</fullName>
    </submittedName>
</protein>
<accession>A0A917QP30</accession>